<evidence type="ECO:0000256" key="1">
    <source>
        <dbReference type="SAM" id="MobiDB-lite"/>
    </source>
</evidence>
<feature type="region of interest" description="Disordered" evidence="1">
    <location>
        <begin position="1"/>
        <end position="37"/>
    </location>
</feature>
<proteinExistence type="predicted"/>
<feature type="compositionally biased region" description="Basic and acidic residues" evidence="1">
    <location>
        <begin position="14"/>
        <end position="37"/>
    </location>
</feature>
<feature type="compositionally biased region" description="Low complexity" evidence="1">
    <location>
        <begin position="67"/>
        <end position="77"/>
    </location>
</feature>
<organism evidence="2">
    <name type="scientific">Medioppia subpectinata</name>
    <dbReference type="NCBI Taxonomy" id="1979941"/>
    <lineage>
        <taxon>Eukaryota</taxon>
        <taxon>Metazoa</taxon>
        <taxon>Ecdysozoa</taxon>
        <taxon>Arthropoda</taxon>
        <taxon>Chelicerata</taxon>
        <taxon>Arachnida</taxon>
        <taxon>Acari</taxon>
        <taxon>Acariformes</taxon>
        <taxon>Sarcoptiformes</taxon>
        <taxon>Oribatida</taxon>
        <taxon>Brachypylina</taxon>
        <taxon>Oppioidea</taxon>
        <taxon>Oppiidae</taxon>
        <taxon>Medioppia</taxon>
    </lineage>
</organism>
<keyword evidence="3" id="KW-1185">Reference proteome</keyword>
<gene>
    <name evidence="2" type="ORF">OSB1V03_LOCUS21366</name>
</gene>
<reference evidence="2" key="1">
    <citation type="submission" date="2020-11" db="EMBL/GenBank/DDBJ databases">
        <authorList>
            <person name="Tran Van P."/>
        </authorList>
    </citation>
    <scope>NUCLEOTIDE SEQUENCE</scope>
</reference>
<dbReference type="EMBL" id="CAJPIZ010039354">
    <property type="protein sequence ID" value="CAG2121420.1"/>
    <property type="molecule type" value="Genomic_DNA"/>
</dbReference>
<feature type="region of interest" description="Disordered" evidence="1">
    <location>
        <begin position="121"/>
        <end position="178"/>
    </location>
</feature>
<accession>A0A7R9LSX3</accession>
<feature type="compositionally biased region" description="Basic and acidic residues" evidence="1">
    <location>
        <begin position="143"/>
        <end position="171"/>
    </location>
</feature>
<protein>
    <submittedName>
        <fullName evidence="2">Uncharacterized protein</fullName>
    </submittedName>
</protein>
<feature type="region of interest" description="Disordered" evidence="1">
    <location>
        <begin position="56"/>
        <end position="87"/>
    </location>
</feature>
<sequence>MVKTRQKRHNWKARQSDNESVDKKATDSPKKTSMTDKIDLEIDETKYDSCNQLVLETSKKASKPKTNKTNQNVNKTRVLSKKQKKKLEKVLQRKSRKINRAKLLSDLQEVRVGDKEIALMSSTSDVQTCGRKSSSESDDSSDEEIHTSVDNKCDDKLNDKTDTKPIDDNIRTESQTEV</sequence>
<evidence type="ECO:0000313" key="3">
    <source>
        <dbReference type="Proteomes" id="UP000759131"/>
    </source>
</evidence>
<name>A0A7R9LSX3_9ACAR</name>
<evidence type="ECO:0000313" key="2">
    <source>
        <dbReference type="EMBL" id="CAD7647276.1"/>
    </source>
</evidence>
<feature type="compositionally biased region" description="Polar residues" evidence="1">
    <location>
        <begin position="121"/>
        <end position="132"/>
    </location>
</feature>
<dbReference type="Proteomes" id="UP000759131">
    <property type="component" value="Unassembled WGS sequence"/>
</dbReference>
<dbReference type="EMBL" id="OC893929">
    <property type="protein sequence ID" value="CAD7647276.1"/>
    <property type="molecule type" value="Genomic_DNA"/>
</dbReference>
<feature type="compositionally biased region" description="Basic residues" evidence="1">
    <location>
        <begin position="78"/>
        <end position="87"/>
    </location>
</feature>
<dbReference type="AlphaFoldDB" id="A0A7R9LSX3"/>
<feature type="non-terminal residue" evidence="2">
    <location>
        <position position="1"/>
    </location>
</feature>
<feature type="compositionally biased region" description="Basic residues" evidence="1">
    <location>
        <begin position="1"/>
        <end position="12"/>
    </location>
</feature>